<dbReference type="EMBL" id="JACPHQ010000011">
    <property type="protein sequence ID" value="MBI2465770.1"/>
    <property type="molecule type" value="Genomic_DNA"/>
</dbReference>
<dbReference type="InterPro" id="IPR036805">
    <property type="entry name" value="Tscrpt_elong_fac_GreA/B_N_sf"/>
</dbReference>
<reference evidence="12" key="1">
    <citation type="submission" date="2020-07" db="EMBL/GenBank/DDBJ databases">
        <title>Huge and variable diversity of episymbiotic CPR bacteria and DPANN archaea in groundwater ecosystems.</title>
        <authorList>
            <person name="He C.Y."/>
            <person name="Keren R."/>
            <person name="Whittaker M."/>
            <person name="Farag I.F."/>
            <person name="Doudna J."/>
            <person name="Cate J.H.D."/>
            <person name="Banfield J.F."/>
        </authorList>
    </citation>
    <scope>NUCLEOTIDE SEQUENCE</scope>
    <source>
        <strain evidence="12">NC_groundwater_418_Ag_B-0.1um_45_10</strain>
    </source>
</reference>
<evidence type="ECO:0000313" key="12">
    <source>
        <dbReference type="EMBL" id="MBI2465770.1"/>
    </source>
</evidence>
<dbReference type="HAMAP" id="MF_00105">
    <property type="entry name" value="GreA_GreB"/>
    <property type="match status" value="1"/>
</dbReference>
<evidence type="ECO:0000259" key="11">
    <source>
        <dbReference type="Pfam" id="PF03449"/>
    </source>
</evidence>
<evidence type="ECO:0000256" key="1">
    <source>
        <dbReference type="ARBA" id="ARBA00008213"/>
    </source>
</evidence>
<gene>
    <name evidence="8 12" type="primary">greA</name>
    <name evidence="12" type="ORF">HYV66_00890</name>
</gene>
<dbReference type="Pfam" id="PF01272">
    <property type="entry name" value="GreA_GreB"/>
    <property type="match status" value="1"/>
</dbReference>
<dbReference type="PROSITE" id="PS00829">
    <property type="entry name" value="GREAB_1"/>
    <property type="match status" value="1"/>
</dbReference>
<keyword evidence="4 8" id="KW-0238">DNA-binding</keyword>
<dbReference type="GO" id="GO:0003677">
    <property type="term" value="F:DNA binding"/>
    <property type="evidence" value="ECO:0007669"/>
    <property type="project" value="UniProtKB-UniRule"/>
</dbReference>
<keyword evidence="12" id="KW-0648">Protein biosynthesis</keyword>
<dbReference type="PIRSF" id="PIRSF006092">
    <property type="entry name" value="GreA_GreB"/>
    <property type="match status" value="1"/>
</dbReference>
<dbReference type="InterPro" id="IPR023459">
    <property type="entry name" value="Tscrpt_elong_fac_GreA/B_fam"/>
</dbReference>
<accession>A0A931YD65</accession>
<keyword evidence="12" id="KW-0251">Elongation factor</keyword>
<dbReference type="SUPFAM" id="SSF54534">
    <property type="entry name" value="FKBP-like"/>
    <property type="match status" value="1"/>
</dbReference>
<feature type="domain" description="Transcription elongation factor GreA/GreB C-terminal" evidence="10">
    <location>
        <begin position="87"/>
        <end position="157"/>
    </location>
</feature>
<dbReference type="PANTHER" id="PTHR30437:SF4">
    <property type="entry name" value="TRANSCRIPTION ELONGATION FACTOR GREA"/>
    <property type="match status" value="1"/>
</dbReference>
<evidence type="ECO:0000256" key="8">
    <source>
        <dbReference type="HAMAP-Rule" id="MF_00105"/>
    </source>
</evidence>
<dbReference type="InterPro" id="IPR006359">
    <property type="entry name" value="Tscrpt_elong_fac_GreA"/>
</dbReference>
<evidence type="ECO:0000256" key="7">
    <source>
        <dbReference type="ARBA" id="ARBA00030776"/>
    </source>
</evidence>
<dbReference type="Gene3D" id="3.10.50.30">
    <property type="entry name" value="Transcription elongation factor, GreA/GreB, C-terminal domain"/>
    <property type="match status" value="1"/>
</dbReference>
<evidence type="ECO:0000256" key="3">
    <source>
        <dbReference type="ARBA" id="ARBA00023015"/>
    </source>
</evidence>
<name>A0A931YD65_9BACT</name>
<dbReference type="NCBIfam" id="NF001263">
    <property type="entry name" value="PRK00226.1-4"/>
    <property type="match status" value="1"/>
</dbReference>
<dbReference type="InterPro" id="IPR001437">
    <property type="entry name" value="Tscrpt_elong_fac_GreA/B_C"/>
</dbReference>
<dbReference type="InterPro" id="IPR022691">
    <property type="entry name" value="Tscrpt_elong_fac_GreA/B_N"/>
</dbReference>
<dbReference type="Gene3D" id="1.10.287.180">
    <property type="entry name" value="Transcription elongation factor, GreA/GreB, N-terminal domain"/>
    <property type="match status" value="1"/>
</dbReference>
<dbReference type="NCBIfam" id="TIGR01462">
    <property type="entry name" value="greA"/>
    <property type="match status" value="1"/>
</dbReference>
<organism evidence="12 13">
    <name type="scientific">Candidatus Sungiibacteriota bacterium</name>
    <dbReference type="NCBI Taxonomy" id="2750080"/>
    <lineage>
        <taxon>Bacteria</taxon>
        <taxon>Candidatus Sungiibacteriota</taxon>
    </lineage>
</organism>
<dbReference type="GO" id="GO:0032784">
    <property type="term" value="P:regulation of DNA-templated transcription elongation"/>
    <property type="evidence" value="ECO:0007669"/>
    <property type="project" value="UniProtKB-UniRule"/>
</dbReference>
<evidence type="ECO:0000256" key="6">
    <source>
        <dbReference type="ARBA" id="ARBA00024916"/>
    </source>
</evidence>
<dbReference type="PANTHER" id="PTHR30437">
    <property type="entry name" value="TRANSCRIPTION ELONGATION FACTOR GREA"/>
    <property type="match status" value="1"/>
</dbReference>
<dbReference type="InterPro" id="IPR018151">
    <property type="entry name" value="TF_GreA/GreB_CS"/>
</dbReference>
<dbReference type="AlphaFoldDB" id="A0A931YD65"/>
<dbReference type="GO" id="GO:0006354">
    <property type="term" value="P:DNA-templated transcription elongation"/>
    <property type="evidence" value="ECO:0007669"/>
    <property type="project" value="TreeGrafter"/>
</dbReference>
<dbReference type="InterPro" id="IPR028624">
    <property type="entry name" value="Tscrpt_elong_fac_GreA/B"/>
</dbReference>
<protein>
    <recommendedName>
        <fullName evidence="2 8">Transcription elongation factor GreA</fullName>
    </recommendedName>
    <alternativeName>
        <fullName evidence="7 8">Transcript cleavage factor GreA</fullName>
    </alternativeName>
</protein>
<dbReference type="Proteomes" id="UP000709672">
    <property type="component" value="Unassembled WGS sequence"/>
</dbReference>
<comment type="function">
    <text evidence="6 8 9">Necessary for efficient RNA polymerase transcription elongation past template-encoded arresting sites. The arresting sites in DNA have the property of trapping a certain fraction of elongating RNA polymerases that pass through, resulting in locked ternary complexes. Cleavage of the nascent transcript by cleavage factors such as GreA or GreB allows the resumption of elongation from the new 3'terminus. GreA releases sequences of 2 to 3 nucleotides.</text>
</comment>
<evidence type="ECO:0000256" key="4">
    <source>
        <dbReference type="ARBA" id="ARBA00023125"/>
    </source>
</evidence>
<dbReference type="GO" id="GO:0070063">
    <property type="term" value="F:RNA polymerase binding"/>
    <property type="evidence" value="ECO:0007669"/>
    <property type="project" value="InterPro"/>
</dbReference>
<dbReference type="SUPFAM" id="SSF46557">
    <property type="entry name" value="GreA transcript cleavage protein, N-terminal domain"/>
    <property type="match status" value="1"/>
</dbReference>
<sequence>MPTKYISQEDLEKFKTELQELKTVKRQGIAERIEEAKSLGDLSENAEYIEAREAQAFNEGRIRELEELVKNAVIIDENKQKTGARVVVEVGDTIEVKNEKGDKMVFTIVGSNGTDPSQNKISNESPLGRAFLSRIHGEDVEVITPLGKMRYKILAIK</sequence>
<evidence type="ECO:0000259" key="10">
    <source>
        <dbReference type="Pfam" id="PF01272"/>
    </source>
</evidence>
<comment type="similarity">
    <text evidence="1 8 9">Belongs to the GreA/GreB family.</text>
</comment>
<dbReference type="GO" id="GO:0003746">
    <property type="term" value="F:translation elongation factor activity"/>
    <property type="evidence" value="ECO:0007669"/>
    <property type="project" value="UniProtKB-KW"/>
</dbReference>
<feature type="domain" description="Transcription elongation factor GreA/GreB N-terminal" evidence="11">
    <location>
        <begin position="5"/>
        <end position="74"/>
    </location>
</feature>
<evidence type="ECO:0000313" key="13">
    <source>
        <dbReference type="Proteomes" id="UP000709672"/>
    </source>
</evidence>
<dbReference type="InterPro" id="IPR036953">
    <property type="entry name" value="GreA/GreB_C_sf"/>
</dbReference>
<evidence type="ECO:0000256" key="5">
    <source>
        <dbReference type="ARBA" id="ARBA00023163"/>
    </source>
</evidence>
<keyword evidence="3 8" id="KW-0805">Transcription regulation</keyword>
<proteinExistence type="inferred from homology"/>
<keyword evidence="5 8" id="KW-0804">Transcription</keyword>
<evidence type="ECO:0000256" key="2">
    <source>
        <dbReference type="ARBA" id="ARBA00013729"/>
    </source>
</evidence>
<dbReference type="Pfam" id="PF03449">
    <property type="entry name" value="GreA_GreB_N"/>
    <property type="match status" value="1"/>
</dbReference>
<comment type="caution">
    <text evidence="12">The sequence shown here is derived from an EMBL/GenBank/DDBJ whole genome shotgun (WGS) entry which is preliminary data.</text>
</comment>
<evidence type="ECO:0000256" key="9">
    <source>
        <dbReference type="RuleBase" id="RU000556"/>
    </source>
</evidence>
<dbReference type="FunFam" id="1.10.287.180:FF:000001">
    <property type="entry name" value="Transcription elongation factor GreA"/>
    <property type="match status" value="1"/>
</dbReference>